<evidence type="ECO:0000313" key="3">
    <source>
        <dbReference type="EMBL" id="CAA6675859.1"/>
    </source>
</evidence>
<organism evidence="2">
    <name type="scientific">Spirodela intermedia</name>
    <name type="common">Intermediate duckweed</name>
    <dbReference type="NCBI Taxonomy" id="51605"/>
    <lineage>
        <taxon>Eukaryota</taxon>
        <taxon>Viridiplantae</taxon>
        <taxon>Streptophyta</taxon>
        <taxon>Embryophyta</taxon>
        <taxon>Tracheophyta</taxon>
        <taxon>Spermatophyta</taxon>
        <taxon>Magnoliopsida</taxon>
        <taxon>Liliopsida</taxon>
        <taxon>Araceae</taxon>
        <taxon>Lemnoideae</taxon>
        <taxon>Spirodela</taxon>
    </lineage>
</organism>
<dbReference type="EMBL" id="CACRZD030000413">
    <property type="protein sequence ID" value="CAA6675859.1"/>
    <property type="molecule type" value="Genomic_DNA"/>
</dbReference>
<sequence length="314" mass="35423">MDDPCLKQGEAGGQIVDKGPEIERSFVFWLFRGCFTVAFSLIVSCFLSFVFGILALLIGSSPGLQSPVSIPSQCRIVSSGVDLRSSKVCELSLSNCKAKYVLYPSGKPKIQCHDDYYWASVFKVEYKEYFSGRMIRGVAESPKEALPIYCRPSFNGVWRTKNKFKVNETYHCKYSLGTFKADIYPDHLFNCQVGDPSWTEMIRRFFTLFIKSFTWDTLQGWHHILAVATGSLGGIISSMLAVGIAKVLQPLWPALFKKLQPVKQHLSILSMQLRRPCLLIAYISAVSWLALQYIEIIGLKQVLIDSLSRMAITR</sequence>
<dbReference type="AlphaFoldDB" id="A0A7I8IN66"/>
<gene>
    <name evidence="2" type="ORF">SI7747_04005660</name>
    <name evidence="3" type="ORF">SI7747_UN022201</name>
</gene>
<evidence type="ECO:0000313" key="4">
    <source>
        <dbReference type="Proteomes" id="UP001189122"/>
    </source>
</evidence>
<dbReference type="PANTHER" id="PTHR36779">
    <property type="entry name" value="OSJNBA0083N12.13 PROTEIN"/>
    <property type="match status" value="1"/>
</dbReference>
<dbReference type="PANTHER" id="PTHR36779:SF1">
    <property type="entry name" value="OS04G0600400 PROTEIN"/>
    <property type="match status" value="1"/>
</dbReference>
<feature type="transmembrane region" description="Helical" evidence="1">
    <location>
        <begin position="279"/>
        <end position="299"/>
    </location>
</feature>
<evidence type="ECO:0000313" key="2">
    <source>
        <dbReference type="EMBL" id="CAA2619493.1"/>
    </source>
</evidence>
<feature type="transmembrane region" description="Helical" evidence="1">
    <location>
        <begin position="224"/>
        <end position="245"/>
    </location>
</feature>
<keyword evidence="1" id="KW-0812">Transmembrane</keyword>
<keyword evidence="4" id="KW-1185">Reference proteome</keyword>
<evidence type="ECO:0000256" key="1">
    <source>
        <dbReference type="SAM" id="Phobius"/>
    </source>
</evidence>
<keyword evidence="1" id="KW-0472">Membrane</keyword>
<reference evidence="2 4" key="1">
    <citation type="submission" date="2019-12" db="EMBL/GenBank/DDBJ databases">
        <authorList>
            <person name="Scholz U."/>
            <person name="Mascher M."/>
            <person name="Fiebig A."/>
        </authorList>
    </citation>
    <scope>NUCLEOTIDE SEQUENCE</scope>
</reference>
<proteinExistence type="predicted"/>
<protein>
    <submittedName>
        <fullName evidence="2">Uncharacterized protein</fullName>
    </submittedName>
</protein>
<feature type="transmembrane region" description="Helical" evidence="1">
    <location>
        <begin position="29"/>
        <end position="58"/>
    </location>
</feature>
<name>A0A7I8IN66_SPIIN</name>
<keyword evidence="1" id="KW-1133">Transmembrane helix</keyword>
<accession>A0A7I8IN66</accession>
<dbReference type="EMBL" id="CACRZD030000004">
    <property type="protein sequence ID" value="CAA6659220.1"/>
    <property type="molecule type" value="Genomic_DNA"/>
</dbReference>
<dbReference type="Proteomes" id="UP001189122">
    <property type="component" value="Unassembled WGS sequence"/>
</dbReference>
<dbReference type="EMBL" id="LR743591">
    <property type="protein sequence ID" value="CAA2619493.1"/>
    <property type="molecule type" value="Genomic_DNA"/>
</dbReference>